<evidence type="ECO:0000256" key="1">
    <source>
        <dbReference type="SAM" id="Phobius"/>
    </source>
</evidence>
<dbReference type="EMBL" id="MUKV01000040">
    <property type="protein sequence ID" value="OQS33218.1"/>
    <property type="molecule type" value="Genomic_DNA"/>
</dbReference>
<dbReference type="Proteomes" id="UP000192721">
    <property type="component" value="Unassembled WGS sequence"/>
</dbReference>
<evidence type="ECO:0000313" key="2">
    <source>
        <dbReference type="EMBL" id="OQS33218.1"/>
    </source>
</evidence>
<feature type="transmembrane region" description="Helical" evidence="1">
    <location>
        <begin position="62"/>
        <end position="79"/>
    </location>
</feature>
<evidence type="ECO:0000313" key="3">
    <source>
        <dbReference type="Proteomes" id="UP000192721"/>
    </source>
</evidence>
<proteinExistence type="predicted"/>
<accession>A0A1W0CEM9</accession>
<sequence length="172" mass="19409">MQDDNERDQGREAAGARLLVRPAVDVSTLLPGLLLKNSPLLLMGFFLLFIASGESDGRETPGYVMAAGILLLVGWRAVAEAWHSMPVEQVDGVMLLGDEWVLTRQAPSAVVVRHLWKAHWMTLLRCGSKDIPVRYHRLAAADKQHALELARRFGVKVWTKSAWEKPKRVYWR</sequence>
<organism evidence="2 3">
    <name type="scientific">Chromobacterium haemolyticum</name>
    <dbReference type="NCBI Taxonomy" id="394935"/>
    <lineage>
        <taxon>Bacteria</taxon>
        <taxon>Pseudomonadati</taxon>
        <taxon>Pseudomonadota</taxon>
        <taxon>Betaproteobacteria</taxon>
        <taxon>Neisseriales</taxon>
        <taxon>Chromobacteriaceae</taxon>
        <taxon>Chromobacterium</taxon>
    </lineage>
</organism>
<gene>
    <name evidence="2" type="ORF">B0T45_20605</name>
</gene>
<reference evidence="2 3" key="1">
    <citation type="submission" date="2017-02" db="EMBL/GenBank/DDBJ databases">
        <title>Chromobacterium haemolyticum H5244.</title>
        <authorList>
            <person name="Gulvik C.A."/>
        </authorList>
    </citation>
    <scope>NUCLEOTIDE SEQUENCE [LARGE SCALE GENOMIC DNA]</scope>
    <source>
        <strain evidence="2 3">H5244</strain>
    </source>
</reference>
<dbReference type="AlphaFoldDB" id="A0A1W0CEM9"/>
<keyword evidence="1" id="KW-0472">Membrane</keyword>
<feature type="transmembrane region" description="Helical" evidence="1">
    <location>
        <begin position="29"/>
        <end position="50"/>
    </location>
</feature>
<protein>
    <submittedName>
        <fullName evidence="2">Uncharacterized protein</fullName>
    </submittedName>
</protein>
<keyword evidence="1" id="KW-0812">Transmembrane</keyword>
<name>A0A1W0CEM9_9NEIS</name>
<keyword evidence="1" id="KW-1133">Transmembrane helix</keyword>
<comment type="caution">
    <text evidence="2">The sequence shown here is derived from an EMBL/GenBank/DDBJ whole genome shotgun (WGS) entry which is preliminary data.</text>
</comment>
<dbReference type="RefSeq" id="WP_081556755.1">
    <property type="nucleotide sequence ID" value="NZ_CP109905.1"/>
</dbReference>